<comment type="caution">
    <text evidence="1">The sequence shown here is derived from an EMBL/GenBank/DDBJ whole genome shotgun (WGS) entry which is preliminary data.</text>
</comment>
<keyword evidence="2" id="KW-1185">Reference proteome</keyword>
<gene>
    <name evidence="1" type="ORF">GCM10023147_48170</name>
</gene>
<name>A0ABP8KEV7_9ACTN</name>
<proteinExistence type="predicted"/>
<dbReference type="InterPro" id="IPR009078">
    <property type="entry name" value="Ferritin-like_SF"/>
</dbReference>
<reference evidence="2" key="1">
    <citation type="journal article" date="2019" name="Int. J. Syst. Evol. Microbiol.">
        <title>The Global Catalogue of Microorganisms (GCM) 10K type strain sequencing project: providing services to taxonomists for standard genome sequencing and annotation.</title>
        <authorList>
            <consortium name="The Broad Institute Genomics Platform"/>
            <consortium name="The Broad Institute Genome Sequencing Center for Infectious Disease"/>
            <person name="Wu L."/>
            <person name="Ma J."/>
        </authorList>
    </citation>
    <scope>NUCLEOTIDE SEQUENCE [LARGE SCALE GENOMIC DNA]</scope>
    <source>
        <strain evidence="2">JCM 17688</strain>
    </source>
</reference>
<dbReference type="CDD" id="cd00657">
    <property type="entry name" value="Ferritin_like"/>
    <property type="match status" value="1"/>
</dbReference>
<dbReference type="RefSeq" id="WP_345001041.1">
    <property type="nucleotide sequence ID" value="NZ_BAABFR010000134.1"/>
</dbReference>
<dbReference type="InterPro" id="IPR012348">
    <property type="entry name" value="RNR-like"/>
</dbReference>
<dbReference type="Proteomes" id="UP001500635">
    <property type="component" value="Unassembled WGS sequence"/>
</dbReference>
<evidence type="ECO:0000313" key="1">
    <source>
        <dbReference type="EMBL" id="GAA4405188.1"/>
    </source>
</evidence>
<evidence type="ECO:0008006" key="3">
    <source>
        <dbReference type="Google" id="ProtNLM"/>
    </source>
</evidence>
<dbReference type="SUPFAM" id="SSF47240">
    <property type="entry name" value="Ferritin-like"/>
    <property type="match status" value="1"/>
</dbReference>
<protein>
    <recommendedName>
        <fullName evidence="3">p-aminobenzoate N-oxygenase AurF</fullName>
    </recommendedName>
</protein>
<accession>A0ABP8KEV7</accession>
<sequence>MPPTIDLEDLSLTEGGHLLVARALHGLRPGETLDVRGHAPALDLLLGAWCREHGHAVSRGDASAPSDSPAAVRIIKGDKEEQRWRGAVRAGSAAAPQAHADTHWGLAARGALVEDGGPALDVAWVDRDMVWADVAPTLYARAAAAQWDPATAVDWVGSGGLPDDIEDAVVQVMTYLVENEQAALMIPARLLGSLHPQFREVMQLLAAQVADEARHVEIFTRRALANRDEMGRSGAGGRASLQSLLGEPDFTLASFLLSVMGEGTFVDLLTFLHEHAPDPVTAQVTRLAARDEARHVAFGTAHTAHVAHADPAFLGRLRGAVERRHDALRETAGLSSDVYDSLVLLAAGSWEPAAIRGGWNAVQGLQRRMDEGRRRRLAFIGFPDDEAAELSALHTRNFM</sequence>
<dbReference type="Gene3D" id="1.10.620.20">
    <property type="entry name" value="Ribonucleotide Reductase, subunit A"/>
    <property type="match status" value="1"/>
</dbReference>
<organism evidence="1 2">
    <name type="scientific">Tsukamurella soli</name>
    <dbReference type="NCBI Taxonomy" id="644556"/>
    <lineage>
        <taxon>Bacteria</taxon>
        <taxon>Bacillati</taxon>
        <taxon>Actinomycetota</taxon>
        <taxon>Actinomycetes</taxon>
        <taxon>Mycobacteriales</taxon>
        <taxon>Tsukamurellaceae</taxon>
        <taxon>Tsukamurella</taxon>
    </lineage>
</organism>
<dbReference type="EMBL" id="BAABFR010000134">
    <property type="protein sequence ID" value="GAA4405188.1"/>
    <property type="molecule type" value="Genomic_DNA"/>
</dbReference>
<evidence type="ECO:0000313" key="2">
    <source>
        <dbReference type="Proteomes" id="UP001500635"/>
    </source>
</evidence>